<keyword evidence="7 9" id="KW-0472">Membrane</keyword>
<dbReference type="CTD" id="4537"/>
<comment type="catalytic activity">
    <reaction evidence="8 9">
        <text>a ubiquinone + NADH + 5 H(+)(in) = a ubiquinol + NAD(+) + 4 H(+)(out)</text>
        <dbReference type="Rhea" id="RHEA:29091"/>
        <dbReference type="Rhea" id="RHEA-COMP:9565"/>
        <dbReference type="Rhea" id="RHEA-COMP:9566"/>
        <dbReference type="ChEBI" id="CHEBI:15378"/>
        <dbReference type="ChEBI" id="CHEBI:16389"/>
        <dbReference type="ChEBI" id="CHEBI:17976"/>
        <dbReference type="ChEBI" id="CHEBI:57540"/>
        <dbReference type="ChEBI" id="CHEBI:57945"/>
        <dbReference type="EC" id="7.1.1.2"/>
    </reaction>
</comment>
<keyword evidence="9 10" id="KW-0496">Mitochondrion</keyword>
<dbReference type="EC" id="7.1.1.2" evidence="9"/>
<keyword evidence="9" id="KW-1278">Translocase</keyword>
<evidence type="ECO:0000256" key="7">
    <source>
        <dbReference type="ARBA" id="ARBA00023136"/>
    </source>
</evidence>
<comment type="similarity">
    <text evidence="2 9">Belongs to the complex I subunit 3 family.</text>
</comment>
<dbReference type="RefSeq" id="YP_009407697.1">
    <property type="nucleotide sequence ID" value="NC_035430.1"/>
</dbReference>
<evidence type="ECO:0000313" key="10">
    <source>
        <dbReference type="EMBL" id="AMA34318.1"/>
    </source>
</evidence>
<dbReference type="InterPro" id="IPR038430">
    <property type="entry name" value="NDAH_ubi_oxred_su3_sf"/>
</dbReference>
<protein>
    <recommendedName>
        <fullName evidence="3 9">NADH-ubiquinone oxidoreductase chain 3</fullName>
        <ecNumber evidence="9">7.1.1.2</ecNumber>
    </recommendedName>
</protein>
<organism evidence="10">
    <name type="scientific">Caryophyllaeus brachycollis</name>
    <dbReference type="NCBI Taxonomy" id="1157996"/>
    <lineage>
        <taxon>Eukaryota</taxon>
        <taxon>Metazoa</taxon>
        <taxon>Spiralia</taxon>
        <taxon>Lophotrochozoa</taxon>
        <taxon>Platyhelminthes</taxon>
        <taxon>Cestoda</taxon>
        <taxon>Eucestoda</taxon>
        <taxon>Caryophyllidea</taxon>
        <taxon>Caryophyllaeidae</taxon>
        <taxon>Caryophyllaeus</taxon>
    </lineage>
</organism>
<feature type="transmembrane region" description="Helical" evidence="9">
    <location>
        <begin position="56"/>
        <end position="76"/>
    </location>
</feature>
<dbReference type="InterPro" id="IPR000440">
    <property type="entry name" value="NADH_UbQ/plastoQ_OxRdtase_su3"/>
</dbReference>
<dbReference type="EMBL" id="KT028770">
    <property type="protein sequence ID" value="AMA34318.1"/>
    <property type="molecule type" value="Genomic_DNA"/>
</dbReference>
<dbReference type="GO" id="GO:0031966">
    <property type="term" value="C:mitochondrial membrane"/>
    <property type="evidence" value="ECO:0007669"/>
    <property type="project" value="UniProtKB-SubCell"/>
</dbReference>
<sequence length="115" mass="12870">MVNILSLLIIFSGLWCIILSGCSFLVTRLLPSSQSWASPYECGFVPSSVSFDSFSFSYFSLLVFFVVFDLEISLLLNMPEQSAIWGGFISYFVFLVVLAVGFLVEAVTGYVRWGY</sequence>
<keyword evidence="5 9" id="KW-0812">Transmembrane</keyword>
<dbReference type="AlphaFoldDB" id="A0A342K6E3"/>
<evidence type="ECO:0000256" key="8">
    <source>
        <dbReference type="ARBA" id="ARBA00049551"/>
    </source>
</evidence>
<evidence type="ECO:0000256" key="9">
    <source>
        <dbReference type="RuleBase" id="RU003640"/>
    </source>
</evidence>
<evidence type="ECO:0000256" key="6">
    <source>
        <dbReference type="ARBA" id="ARBA00022989"/>
    </source>
</evidence>
<keyword evidence="9" id="KW-0520">NAD</keyword>
<name>A0A342K6E3_9CEST</name>
<comment type="function">
    <text evidence="9">Core subunit of the mitochondrial membrane respiratory chain NADH dehydrogenase (Complex I) which catalyzes electron transfer from NADH through the respiratory chain, using ubiquinone as an electron acceptor. Essential for the catalytic activity of complex I.</text>
</comment>
<reference evidence="10" key="1">
    <citation type="submission" date="2015-06" db="EMBL/GenBank/DDBJ databases">
        <title>Sequence Analysis of the Complete Mitochondrial Genome of Caryophyllaeus brachycollis in Cyprinus carpioauratus.</title>
        <authorList>
            <person name="Fang R."/>
            <person name="Chen L."/>
        </authorList>
    </citation>
    <scope>NUCLEOTIDE SEQUENCE</scope>
</reference>
<keyword evidence="9" id="KW-0830">Ubiquinone</keyword>
<dbReference type="Gene3D" id="1.20.58.1610">
    <property type="entry name" value="NADH:ubiquinone/plastoquinone oxidoreductase, chain 3"/>
    <property type="match status" value="1"/>
</dbReference>
<accession>A0A342K6E3</accession>
<evidence type="ECO:0000256" key="3">
    <source>
        <dbReference type="ARBA" id="ARBA00021007"/>
    </source>
</evidence>
<comment type="subcellular location">
    <subcellularLocation>
        <location evidence="1">Membrane</location>
    </subcellularLocation>
    <subcellularLocation>
        <location evidence="9">Mitochondrion membrane</location>
        <topology evidence="9">Multi-pass membrane protein</topology>
    </subcellularLocation>
</comment>
<gene>
    <name evidence="10" type="primary">ND3</name>
</gene>
<evidence type="ECO:0000256" key="5">
    <source>
        <dbReference type="ARBA" id="ARBA00022692"/>
    </source>
</evidence>
<feature type="transmembrane region" description="Helical" evidence="9">
    <location>
        <begin position="88"/>
        <end position="111"/>
    </location>
</feature>
<keyword evidence="9" id="KW-0679">Respiratory chain</keyword>
<keyword evidence="9" id="KW-0249">Electron transport</keyword>
<evidence type="ECO:0000256" key="1">
    <source>
        <dbReference type="ARBA" id="ARBA00004370"/>
    </source>
</evidence>
<keyword evidence="4 9" id="KW-0813">Transport</keyword>
<dbReference type="GO" id="GO:0008137">
    <property type="term" value="F:NADH dehydrogenase (ubiquinone) activity"/>
    <property type="evidence" value="ECO:0007669"/>
    <property type="project" value="UniProtKB-UniRule"/>
</dbReference>
<keyword evidence="6 9" id="KW-1133">Transmembrane helix</keyword>
<geneLocation type="mitochondrion" evidence="10"/>
<proteinExistence type="inferred from homology"/>
<dbReference type="Pfam" id="PF00507">
    <property type="entry name" value="Oxidored_q4"/>
    <property type="match status" value="1"/>
</dbReference>
<dbReference type="GeneID" id="33374192"/>
<evidence type="ECO:0000256" key="2">
    <source>
        <dbReference type="ARBA" id="ARBA00008472"/>
    </source>
</evidence>
<evidence type="ECO:0000256" key="4">
    <source>
        <dbReference type="ARBA" id="ARBA00022448"/>
    </source>
</evidence>